<dbReference type="RefSeq" id="WP_308711554.1">
    <property type="nucleotide sequence ID" value="NZ_JAVHUY010000005.1"/>
</dbReference>
<gene>
    <name evidence="2" type="ORF">RB614_07075</name>
</gene>
<evidence type="ECO:0000313" key="2">
    <source>
        <dbReference type="EMBL" id="MDQ7904283.1"/>
    </source>
</evidence>
<dbReference type="InterPro" id="IPR036866">
    <property type="entry name" value="RibonucZ/Hydroxyglut_hydro"/>
</dbReference>
<dbReference type="CDD" id="cd16282">
    <property type="entry name" value="metallo-hydrolase-like_MBL-fold"/>
    <property type="match status" value="1"/>
</dbReference>
<protein>
    <submittedName>
        <fullName evidence="2">MBL fold metallo-hydrolase</fullName>
    </submittedName>
</protein>
<evidence type="ECO:0000313" key="3">
    <source>
        <dbReference type="Proteomes" id="UP001230908"/>
    </source>
</evidence>
<dbReference type="InterPro" id="IPR050855">
    <property type="entry name" value="NDM-1-like"/>
</dbReference>
<name>A0ABU0ZBC0_9ACTN</name>
<reference evidence="2 3" key="1">
    <citation type="submission" date="2023-08" db="EMBL/GenBank/DDBJ databases">
        <title>Phytohabitans sansha sp. nov., isolated from marine sediment.</title>
        <authorList>
            <person name="Zhao Y."/>
            <person name="Yi K."/>
        </authorList>
    </citation>
    <scope>NUCLEOTIDE SEQUENCE [LARGE SCALE GENOMIC DNA]</scope>
    <source>
        <strain evidence="2 3">ZYX-F-186</strain>
    </source>
</reference>
<comment type="caution">
    <text evidence="2">The sequence shown here is derived from an EMBL/GenBank/DDBJ whole genome shotgun (WGS) entry which is preliminary data.</text>
</comment>
<dbReference type="Pfam" id="PF00753">
    <property type="entry name" value="Lactamase_B"/>
    <property type="match status" value="1"/>
</dbReference>
<proteinExistence type="predicted"/>
<dbReference type="InterPro" id="IPR001279">
    <property type="entry name" value="Metallo-B-lactamas"/>
</dbReference>
<dbReference type="PANTHER" id="PTHR42951:SF4">
    <property type="entry name" value="ACYL-COENZYME A THIOESTERASE MBLAC2"/>
    <property type="match status" value="1"/>
</dbReference>
<dbReference type="Proteomes" id="UP001230908">
    <property type="component" value="Unassembled WGS sequence"/>
</dbReference>
<sequence>MPAEFAEVGDDVFVLRYPVLDVNATLVLGDGVALLVDTLATPAQAAELAAAARRVTRAPWVLVNTHHHFDHSFGNAALAGDPPCDIWAHEETVSLLRARPEAVRREAYEEALRLAPDLAGELAEAPILAPNRAVHQESTVDLGGRPVVLRYLGRGHTAGDLVVHVPDADVVVAGDLVEEGAPPSFGDAYPLEWPEAVAELLRLTTPTTVVVPGHGAPVGPNFVKGQHEELAALDWLIRDGHLDGASVATVAAKAPFGLDAARVAVRRGYAELSGRTQ</sequence>
<accession>A0ABU0ZBC0</accession>
<feature type="domain" description="Metallo-beta-lactamase" evidence="1">
    <location>
        <begin position="21"/>
        <end position="214"/>
    </location>
</feature>
<keyword evidence="3" id="KW-1185">Reference proteome</keyword>
<evidence type="ECO:0000259" key="1">
    <source>
        <dbReference type="SMART" id="SM00849"/>
    </source>
</evidence>
<dbReference type="Gene3D" id="3.60.15.10">
    <property type="entry name" value="Ribonuclease Z/Hydroxyacylglutathione hydrolase-like"/>
    <property type="match status" value="1"/>
</dbReference>
<dbReference type="SUPFAM" id="SSF56281">
    <property type="entry name" value="Metallo-hydrolase/oxidoreductase"/>
    <property type="match status" value="1"/>
</dbReference>
<dbReference type="SMART" id="SM00849">
    <property type="entry name" value="Lactamase_B"/>
    <property type="match status" value="1"/>
</dbReference>
<organism evidence="2 3">
    <name type="scientific">Phytohabitans maris</name>
    <dbReference type="NCBI Taxonomy" id="3071409"/>
    <lineage>
        <taxon>Bacteria</taxon>
        <taxon>Bacillati</taxon>
        <taxon>Actinomycetota</taxon>
        <taxon>Actinomycetes</taxon>
        <taxon>Micromonosporales</taxon>
        <taxon>Micromonosporaceae</taxon>
    </lineage>
</organism>
<dbReference type="EMBL" id="JAVHUY010000005">
    <property type="protein sequence ID" value="MDQ7904283.1"/>
    <property type="molecule type" value="Genomic_DNA"/>
</dbReference>
<dbReference type="PANTHER" id="PTHR42951">
    <property type="entry name" value="METALLO-BETA-LACTAMASE DOMAIN-CONTAINING"/>
    <property type="match status" value="1"/>
</dbReference>